<dbReference type="AlphaFoldDB" id="A0A0E9NIF9"/>
<reference evidence="1 2" key="3">
    <citation type="journal article" date="2015" name="Genome Announc.">
        <title>Draft Genome Sequence of the Archiascomycetous Yeast Saitoella complicata.</title>
        <authorList>
            <person name="Yamauchi K."/>
            <person name="Kondo S."/>
            <person name="Hamamoto M."/>
            <person name="Takahashi Y."/>
            <person name="Ogura Y."/>
            <person name="Hayashi T."/>
            <person name="Nishida H."/>
        </authorList>
    </citation>
    <scope>NUCLEOTIDE SEQUENCE [LARGE SCALE GENOMIC DNA]</scope>
    <source>
        <strain evidence="1 2">NRRL Y-17804</strain>
    </source>
</reference>
<reference evidence="1 2" key="2">
    <citation type="journal article" date="2014" name="J. Gen. Appl. Microbiol.">
        <title>The early diverging ascomycetous budding yeast Saitoella complicata has three histone deacetylases belonging to the Clr6, Hos2, and Rpd3 lineages.</title>
        <authorList>
            <person name="Nishida H."/>
            <person name="Matsumoto T."/>
            <person name="Kondo S."/>
            <person name="Hamamoto M."/>
            <person name="Yoshikawa H."/>
        </authorList>
    </citation>
    <scope>NUCLEOTIDE SEQUENCE [LARGE SCALE GENOMIC DNA]</scope>
    <source>
        <strain evidence="1 2">NRRL Y-17804</strain>
    </source>
</reference>
<evidence type="ECO:0000313" key="1">
    <source>
        <dbReference type="EMBL" id="GAO49200.1"/>
    </source>
</evidence>
<organism evidence="1 2">
    <name type="scientific">Saitoella complicata (strain BCRC 22490 / CBS 7301 / JCM 7358 / NBRC 10748 / NRRL Y-17804)</name>
    <dbReference type="NCBI Taxonomy" id="698492"/>
    <lineage>
        <taxon>Eukaryota</taxon>
        <taxon>Fungi</taxon>
        <taxon>Dikarya</taxon>
        <taxon>Ascomycota</taxon>
        <taxon>Taphrinomycotina</taxon>
        <taxon>Taphrinomycotina incertae sedis</taxon>
        <taxon>Saitoella</taxon>
    </lineage>
</organism>
<evidence type="ECO:0000313" key="2">
    <source>
        <dbReference type="Proteomes" id="UP000033140"/>
    </source>
</evidence>
<gene>
    <name evidence="1" type="ORF">G7K_3358-t1</name>
</gene>
<sequence length="115" mass="12600">MQSATPHVSINTSLLLADQSLRCTRSGQHFRFMAITYLCIRLTSKGGALTFSHDVAVRLPKTSAFIHRSLATLQNSTGPSSCNLLSITVNIQQPVHLLIIPYTSTLLLYINKVSS</sequence>
<accession>A0A0E9NIF9</accession>
<reference evidence="1 2" key="1">
    <citation type="journal article" date="2011" name="J. Gen. Appl. Microbiol.">
        <title>Draft genome sequencing of the enigmatic yeast Saitoella complicata.</title>
        <authorList>
            <person name="Nishida H."/>
            <person name="Hamamoto M."/>
            <person name="Sugiyama J."/>
        </authorList>
    </citation>
    <scope>NUCLEOTIDE SEQUENCE [LARGE SCALE GENOMIC DNA]</scope>
    <source>
        <strain evidence="1 2">NRRL Y-17804</strain>
    </source>
</reference>
<dbReference type="Proteomes" id="UP000033140">
    <property type="component" value="Unassembled WGS sequence"/>
</dbReference>
<protein>
    <submittedName>
        <fullName evidence="1">Uncharacterized protein</fullName>
    </submittedName>
</protein>
<proteinExistence type="predicted"/>
<comment type="caution">
    <text evidence="1">The sequence shown here is derived from an EMBL/GenBank/DDBJ whole genome shotgun (WGS) entry which is preliminary data.</text>
</comment>
<keyword evidence="2" id="KW-1185">Reference proteome</keyword>
<name>A0A0E9NIF9_SAICN</name>
<dbReference type="EMBL" id="BACD03000020">
    <property type="protein sequence ID" value="GAO49200.1"/>
    <property type="molecule type" value="Genomic_DNA"/>
</dbReference>